<evidence type="ECO:0000313" key="3">
    <source>
        <dbReference type="Proteomes" id="UP000260680"/>
    </source>
</evidence>
<gene>
    <name evidence="2" type="ORF">DS742_13710</name>
</gene>
<dbReference type="AlphaFoldDB" id="A0A3E2NBK9"/>
<comment type="caution">
    <text evidence="2">The sequence shown here is derived from an EMBL/GenBank/DDBJ whole genome shotgun (WGS) entry which is preliminary data.</text>
</comment>
<reference evidence="2 3" key="1">
    <citation type="submission" date="2018-07" db="EMBL/GenBank/DDBJ databases">
        <title>New species, Clostridium PI-S10-A1B.</title>
        <authorList>
            <person name="Krishna G."/>
            <person name="Summeta K."/>
            <person name="Shikha S."/>
            <person name="Prabhu P.B."/>
            <person name="Suresh K."/>
        </authorList>
    </citation>
    <scope>NUCLEOTIDE SEQUENCE [LARGE SCALE GENOMIC DNA]</scope>
    <source>
        <strain evidence="2 3">PI-S10-A1B</strain>
    </source>
</reference>
<proteinExistence type="predicted"/>
<organism evidence="2 3">
    <name type="scientific">Lacrimispora amygdalina</name>
    <dbReference type="NCBI Taxonomy" id="253257"/>
    <lineage>
        <taxon>Bacteria</taxon>
        <taxon>Bacillati</taxon>
        <taxon>Bacillota</taxon>
        <taxon>Clostridia</taxon>
        <taxon>Lachnospirales</taxon>
        <taxon>Lachnospiraceae</taxon>
        <taxon>Lacrimispora</taxon>
    </lineage>
</organism>
<dbReference type="Pfam" id="PF14399">
    <property type="entry name" value="BtrH_N"/>
    <property type="match status" value="1"/>
</dbReference>
<evidence type="ECO:0000259" key="1">
    <source>
        <dbReference type="Pfam" id="PF14399"/>
    </source>
</evidence>
<name>A0A3E2NBK9_9FIRM</name>
<protein>
    <recommendedName>
        <fullName evidence="1">Butirosin biosynthesis protein H N-terminal domain-containing protein</fullName>
    </recommendedName>
</protein>
<sequence>MQKRLITLKHHADDYECMWNGIEDLYIRETGETLPPSFFFILASFGSFCYMKTPKSKLKRMIALGDGRTKQMYEFLAPIVGFEYKHYEYKMFEQAINKAKSEIDAGYPPVLGALDMCYLPYYSKFYLGEHIPFHYVLMTGYDDDAQCIELFDCGREEMQVLPYTELRKAWNCSYSGLSGPNTVCTVRLCAAKTKYQIAKEALEKKAKMFLYPQVGFTGRKGFQKFIQELPKLKSELTKEDYDNILSNLVMFFGAVPTVPNALRGIRKPDEVNFNGGFDKMCRVLNEIGKEFGNDTWLKVSIIFQQGAEIVSEIKDVIVAYLTGEKDRTDELTELFTKIMEIMTEGFILLET</sequence>
<dbReference type="EMBL" id="QOHO01000041">
    <property type="protein sequence ID" value="RFZ78395.1"/>
    <property type="molecule type" value="Genomic_DNA"/>
</dbReference>
<dbReference type="InterPro" id="IPR026935">
    <property type="entry name" value="BtrH_N"/>
</dbReference>
<dbReference type="OrthoDB" id="2052439at2"/>
<dbReference type="Proteomes" id="UP000260680">
    <property type="component" value="Unassembled WGS sequence"/>
</dbReference>
<evidence type="ECO:0000313" key="2">
    <source>
        <dbReference type="EMBL" id="RFZ78395.1"/>
    </source>
</evidence>
<dbReference type="RefSeq" id="WP_117417544.1">
    <property type="nucleotide sequence ID" value="NZ_QOHO01000041.1"/>
</dbReference>
<feature type="domain" description="Butirosin biosynthesis protein H N-terminal" evidence="1">
    <location>
        <begin position="16"/>
        <end position="152"/>
    </location>
</feature>
<accession>A0A3E2NBK9</accession>